<dbReference type="EMBL" id="JABFYL010000039">
    <property type="protein sequence ID" value="NVN52030.1"/>
    <property type="molecule type" value="Genomic_DNA"/>
</dbReference>
<dbReference type="InterPro" id="IPR000120">
    <property type="entry name" value="Amidase"/>
</dbReference>
<dbReference type="Pfam" id="PF01425">
    <property type="entry name" value="Amidase"/>
    <property type="match status" value="1"/>
</dbReference>
<accession>A0A850PVF2</accession>
<dbReference type="SUPFAM" id="SSF75304">
    <property type="entry name" value="Amidase signature (AS) enzymes"/>
    <property type="match status" value="1"/>
</dbReference>
<dbReference type="InterPro" id="IPR036928">
    <property type="entry name" value="AS_sf"/>
</dbReference>
<keyword evidence="6" id="KW-1185">Reference proteome</keyword>
<feature type="domain" description="Amidase" evidence="4">
    <location>
        <begin position="45"/>
        <end position="473"/>
    </location>
</feature>
<dbReference type="PANTHER" id="PTHR11895:SF7">
    <property type="entry name" value="GLUTAMYL-TRNA(GLN) AMIDOTRANSFERASE SUBUNIT A, MITOCHONDRIAL"/>
    <property type="match status" value="1"/>
</dbReference>
<dbReference type="InterPro" id="IPR023631">
    <property type="entry name" value="Amidase_dom"/>
</dbReference>
<keyword evidence="5" id="KW-0378">Hydrolase</keyword>
<evidence type="ECO:0000256" key="1">
    <source>
        <dbReference type="ARBA" id="ARBA00001311"/>
    </source>
</evidence>
<evidence type="ECO:0000256" key="2">
    <source>
        <dbReference type="ARBA" id="ARBA00009199"/>
    </source>
</evidence>
<name>A0A850PVF2_9MYCO</name>
<sequence>MAELPTSAGRRMIRIMDTGTAFELAGIDAVGQASLAAAGQVSATELLEAAIIRLEAGRALNAVIADLFERGRDQAATLDHSGVLRAGGAGPLAGVPFLLKDLGASLAGAPEAMGSRALRSHVAGESAWIVERYLAAGLVVFGKTNTPEWGNHCTTEPSLFGPTANPWSPQVTPGGSSGGSAAAVAAGVVPAASGGDGTGSIRVPAACCGLVGLKPRRARTSSGPGAGHGLEGLVNEHALTRTVRDSAALLDAVAGAGLGDPYSAPVPDQTFLQAISSPTAPQRILMSNASPFPGPATDPEVAAAVEQTGAVLEGLGHAVDRGAPTIDADAVADAIAVLHTVSNAQLHDLARDHLGREPREDEFEPSTWVMVREGFTTTGVQYSAAIAAVHAQTRRFAAQMAGHDVLLVPTLLSAPPPYQLLDQPRGTTRAFFDVEFATTGWTSLANVTGWAAISLPLGTTAAGLPIGVQLMAPDETVLLKLAAQLEAAVPWAGRRPPGWVSSA</sequence>
<dbReference type="Gene3D" id="3.90.1300.10">
    <property type="entry name" value="Amidase signature (AS) domain"/>
    <property type="match status" value="1"/>
</dbReference>
<evidence type="ECO:0000313" key="6">
    <source>
        <dbReference type="Proteomes" id="UP000570517"/>
    </source>
</evidence>
<proteinExistence type="inferred from homology"/>
<dbReference type="EC" id="3.5.1.4" evidence="3"/>
<dbReference type="PANTHER" id="PTHR11895">
    <property type="entry name" value="TRANSAMIDASE"/>
    <property type="match status" value="1"/>
</dbReference>
<dbReference type="AlphaFoldDB" id="A0A850PVF2"/>
<comment type="caution">
    <text evidence="5">The sequence shown here is derived from an EMBL/GenBank/DDBJ whole genome shotgun (WGS) entry which is preliminary data.</text>
</comment>
<comment type="catalytic activity">
    <reaction evidence="1">
        <text>a monocarboxylic acid amide + H2O = a monocarboxylate + NH4(+)</text>
        <dbReference type="Rhea" id="RHEA:12020"/>
        <dbReference type="ChEBI" id="CHEBI:15377"/>
        <dbReference type="ChEBI" id="CHEBI:28938"/>
        <dbReference type="ChEBI" id="CHEBI:35757"/>
        <dbReference type="ChEBI" id="CHEBI:83628"/>
        <dbReference type="EC" id="3.5.1.4"/>
    </reaction>
</comment>
<gene>
    <name evidence="5" type="ORF">HLY00_2023</name>
</gene>
<reference evidence="5 6" key="1">
    <citation type="submission" date="2020-05" db="EMBL/GenBank/DDBJ databases">
        <title>Draft genome sequence of Mycobacterium hippocampi DL, isolated from European seabass, Dicentrarchus labrax, reared in fish farms.</title>
        <authorList>
            <person name="Stathopoulou P."/>
            <person name="Asimakis E."/>
            <person name="Tzokas K."/>
            <person name="Batargias C."/>
            <person name="Tsiamis G."/>
        </authorList>
    </citation>
    <scope>NUCLEOTIDE SEQUENCE [LARGE SCALE GENOMIC DNA]</scope>
    <source>
        <strain evidence="5 6">DL</strain>
    </source>
</reference>
<dbReference type="GO" id="GO:0004040">
    <property type="term" value="F:amidase activity"/>
    <property type="evidence" value="ECO:0007669"/>
    <property type="project" value="UniProtKB-EC"/>
</dbReference>
<evidence type="ECO:0000259" key="4">
    <source>
        <dbReference type="Pfam" id="PF01425"/>
    </source>
</evidence>
<protein>
    <recommendedName>
        <fullName evidence="3">amidase</fullName>
        <ecNumber evidence="3">3.5.1.4</ecNumber>
    </recommendedName>
</protein>
<comment type="similarity">
    <text evidence="2">Belongs to the amidase family.</text>
</comment>
<evidence type="ECO:0000256" key="3">
    <source>
        <dbReference type="ARBA" id="ARBA00012922"/>
    </source>
</evidence>
<organism evidence="5 6">
    <name type="scientific">Mycolicibacterium hippocampi</name>
    <dbReference type="NCBI Taxonomy" id="659824"/>
    <lineage>
        <taxon>Bacteria</taxon>
        <taxon>Bacillati</taxon>
        <taxon>Actinomycetota</taxon>
        <taxon>Actinomycetes</taxon>
        <taxon>Mycobacteriales</taxon>
        <taxon>Mycobacteriaceae</taxon>
        <taxon>Mycolicibacterium</taxon>
    </lineage>
</organism>
<dbReference type="Proteomes" id="UP000570517">
    <property type="component" value="Unassembled WGS sequence"/>
</dbReference>
<evidence type="ECO:0000313" key="5">
    <source>
        <dbReference type="EMBL" id="NVN52030.1"/>
    </source>
</evidence>